<dbReference type="AlphaFoldDB" id="A0ABD1I3L9"/>
<keyword evidence="2" id="KW-1185">Reference proteome</keyword>
<protein>
    <submittedName>
        <fullName evidence="1">Uncharacterized protein</fullName>
    </submittedName>
</protein>
<evidence type="ECO:0000313" key="2">
    <source>
        <dbReference type="Proteomes" id="UP001567538"/>
    </source>
</evidence>
<reference evidence="1 2" key="1">
    <citation type="submission" date="2024-06" db="EMBL/GenBank/DDBJ databases">
        <title>A chromosome level genome sequence of Diviner's sage (Salvia divinorum).</title>
        <authorList>
            <person name="Ford S.A."/>
            <person name="Ro D.-K."/>
            <person name="Ness R.W."/>
            <person name="Phillips M.A."/>
        </authorList>
    </citation>
    <scope>NUCLEOTIDE SEQUENCE [LARGE SCALE GENOMIC DNA]</scope>
    <source>
        <strain evidence="1">SAF-2024a</strain>
        <tissue evidence="1">Leaf</tissue>
    </source>
</reference>
<comment type="caution">
    <text evidence="1">The sequence shown here is derived from an EMBL/GenBank/DDBJ whole genome shotgun (WGS) entry which is preliminary data.</text>
</comment>
<accession>A0ABD1I3L9</accession>
<organism evidence="1 2">
    <name type="scientific">Salvia divinorum</name>
    <name type="common">Maria pastora</name>
    <name type="synonym">Diviner's sage</name>
    <dbReference type="NCBI Taxonomy" id="28513"/>
    <lineage>
        <taxon>Eukaryota</taxon>
        <taxon>Viridiplantae</taxon>
        <taxon>Streptophyta</taxon>
        <taxon>Embryophyta</taxon>
        <taxon>Tracheophyta</taxon>
        <taxon>Spermatophyta</taxon>
        <taxon>Magnoliopsida</taxon>
        <taxon>eudicotyledons</taxon>
        <taxon>Gunneridae</taxon>
        <taxon>Pentapetalae</taxon>
        <taxon>asterids</taxon>
        <taxon>lamiids</taxon>
        <taxon>Lamiales</taxon>
        <taxon>Lamiaceae</taxon>
        <taxon>Nepetoideae</taxon>
        <taxon>Mentheae</taxon>
        <taxon>Salviinae</taxon>
        <taxon>Salvia</taxon>
        <taxon>Salvia subgen. Calosphace</taxon>
    </lineage>
</organism>
<evidence type="ECO:0000313" key="1">
    <source>
        <dbReference type="EMBL" id="KAL1563329.1"/>
    </source>
</evidence>
<proteinExistence type="predicted"/>
<dbReference type="Proteomes" id="UP001567538">
    <property type="component" value="Unassembled WGS sequence"/>
</dbReference>
<name>A0ABD1I3L9_SALDI</name>
<dbReference type="EMBL" id="JBEAFC010000003">
    <property type="protein sequence ID" value="KAL1563329.1"/>
    <property type="molecule type" value="Genomic_DNA"/>
</dbReference>
<gene>
    <name evidence="1" type="ORF">AAHA92_05809</name>
</gene>
<sequence length="96" mass="11949">MAEYFMYHLPIFLPNMDLRNRQHHIQHPPQRPRHHNLPATHLQIWILPPNRHQQPLHHSLLHRLPNNRRMYCQPRPSPPQLLWCRNHLQRRQPYTH</sequence>